<organism evidence="2 3">
    <name type="scientific">Runella rosea</name>
    <dbReference type="NCBI Taxonomy" id="2259595"/>
    <lineage>
        <taxon>Bacteria</taxon>
        <taxon>Pseudomonadati</taxon>
        <taxon>Bacteroidota</taxon>
        <taxon>Cytophagia</taxon>
        <taxon>Cytophagales</taxon>
        <taxon>Spirosomataceae</taxon>
        <taxon>Runella</taxon>
    </lineage>
</organism>
<evidence type="ECO:0000259" key="1">
    <source>
        <dbReference type="Pfam" id="PF12867"/>
    </source>
</evidence>
<name>A0A344TDQ3_9BACT</name>
<evidence type="ECO:0000313" key="2">
    <source>
        <dbReference type="EMBL" id="AXE16774.1"/>
    </source>
</evidence>
<dbReference type="InterPro" id="IPR034660">
    <property type="entry name" value="DinB/YfiT-like"/>
</dbReference>
<feature type="domain" description="DinB-like" evidence="1">
    <location>
        <begin position="27"/>
        <end position="176"/>
    </location>
</feature>
<sequence length="190" mass="21925">MLGSRSNKPDYAHPTNFSRSTDDFSPTIDRWIKALEGYTFSQLCNKPSPTHWSLGQLYGHLIEDTRFYIEQIKICVSTNKNTLQEAVPEAITMFIQNAFPDVQIEGAPSNASIPQPDSKEKLLSDLLSLKEELYAVGRLISESTYNGKTKHPGLGYFSAKEWFQFAEMHFRHHERQKQRIDEFLEKDNHQ</sequence>
<dbReference type="KEGG" id="run:DR864_03010"/>
<evidence type="ECO:0000313" key="3">
    <source>
        <dbReference type="Proteomes" id="UP000251993"/>
    </source>
</evidence>
<gene>
    <name evidence="2" type="ORF">DR864_03010</name>
</gene>
<dbReference type="SUPFAM" id="SSF109854">
    <property type="entry name" value="DinB/YfiT-like putative metalloenzymes"/>
    <property type="match status" value="1"/>
</dbReference>
<reference evidence="2 3" key="1">
    <citation type="submission" date="2018-07" db="EMBL/GenBank/DDBJ databases">
        <title>Genome sequencing of Runella.</title>
        <authorList>
            <person name="Baek M.-G."/>
            <person name="Yi H."/>
        </authorList>
    </citation>
    <scope>NUCLEOTIDE SEQUENCE [LARGE SCALE GENOMIC DNA]</scope>
    <source>
        <strain evidence="2 3">HYN0085</strain>
    </source>
</reference>
<dbReference type="EMBL" id="CP030850">
    <property type="protein sequence ID" value="AXE16774.1"/>
    <property type="molecule type" value="Genomic_DNA"/>
</dbReference>
<proteinExistence type="predicted"/>
<accession>A0A344TDQ3</accession>
<dbReference type="InterPro" id="IPR024775">
    <property type="entry name" value="DinB-like"/>
</dbReference>
<dbReference type="RefSeq" id="WP_114065561.1">
    <property type="nucleotide sequence ID" value="NZ_CP030850.1"/>
</dbReference>
<protein>
    <submittedName>
        <fullName evidence="2">DinB family protein</fullName>
    </submittedName>
</protein>
<dbReference type="OrthoDB" id="1495892at2"/>
<dbReference type="Gene3D" id="1.20.120.450">
    <property type="entry name" value="dinb family like domain"/>
    <property type="match status" value="1"/>
</dbReference>
<keyword evidence="3" id="KW-1185">Reference proteome</keyword>
<dbReference type="Pfam" id="PF12867">
    <property type="entry name" value="DinB_2"/>
    <property type="match status" value="1"/>
</dbReference>
<dbReference type="Proteomes" id="UP000251993">
    <property type="component" value="Chromosome"/>
</dbReference>
<dbReference type="AlphaFoldDB" id="A0A344TDQ3"/>